<comment type="caution">
    <text evidence="3">The sequence shown here is derived from an EMBL/GenBank/DDBJ whole genome shotgun (WGS) entry which is preliminary data.</text>
</comment>
<dbReference type="EMBL" id="WNKQ01000002">
    <property type="protein sequence ID" value="KAF5853136.1"/>
    <property type="molecule type" value="Genomic_DNA"/>
</dbReference>
<feature type="transmembrane region" description="Helical" evidence="2">
    <location>
        <begin position="384"/>
        <end position="406"/>
    </location>
</feature>
<evidence type="ECO:0008006" key="5">
    <source>
        <dbReference type="Google" id="ProtNLM"/>
    </source>
</evidence>
<dbReference type="GO" id="GO:0004143">
    <property type="term" value="F:ATP-dependent diacylglycerol kinase activity"/>
    <property type="evidence" value="ECO:0007669"/>
    <property type="project" value="InterPro"/>
</dbReference>
<sequence length="528" mass="58193">YDKHLLFYEIPGLLICDCPNAIAKTAPRHADLWHMREPVSTLVALQTKFPNFMPQDYCFAAAVAVGPSHPLLTRPKHTGVLKATLPRDSCDTPTQPRPLCPESSGPRSLLVHLALLCSTARSTLSGVIRTPTFPYFPVCWRVAMESSRQYQVPHTPRVISPSPTPSEAGSTRDGYFGPVTRSATRKQRVTSPPPIDEDLSGSDPDQRARTRSRSPAVAKMAGKRRMSALASRRQMNGVSKKELSLPGDTANGHLSPAAANKNYWREMSRSPSPLGLIPIHQKWRSFIHRHEIPRKILHVSIGFLTIFLYCTGTQTSQIHNVLLTLLVPIALTDVIRHRYWQVNRLYIRFLGALMRESEVDGYNGVISYLLGAWIVMRFCPKDIAVMSILLLSWCDTAASTFGRLWGHLTPRVRKGKSLAGSIAACVTGVITAAVWWGWLGPTFSEYNHGEHTFAFQGALMLPLQARERLNLSVSQASITGHVALGVMSLAAGIIASASEAIDVFGWDDNLTIPVLCGAGLWGFVKMFG</sequence>
<reference evidence="3" key="1">
    <citation type="submission" date="2019-11" db="EMBL/GenBank/DDBJ databases">
        <title>Bipolaris sorokiniana Genome sequencing.</title>
        <authorList>
            <person name="Wang H."/>
        </authorList>
    </citation>
    <scope>NUCLEOTIDE SEQUENCE</scope>
</reference>
<evidence type="ECO:0000313" key="3">
    <source>
        <dbReference type="EMBL" id="KAF5853136.1"/>
    </source>
</evidence>
<dbReference type="GO" id="GO:0005789">
    <property type="term" value="C:endoplasmic reticulum membrane"/>
    <property type="evidence" value="ECO:0007669"/>
    <property type="project" value="TreeGrafter"/>
</dbReference>
<dbReference type="AlphaFoldDB" id="A0A8H5ZMT5"/>
<evidence type="ECO:0000256" key="1">
    <source>
        <dbReference type="SAM" id="MobiDB-lite"/>
    </source>
</evidence>
<keyword evidence="2" id="KW-0812">Transmembrane</keyword>
<name>A0A8H5ZMT5_COCSA</name>
<feature type="non-terminal residue" evidence="3">
    <location>
        <position position="528"/>
    </location>
</feature>
<protein>
    <recommendedName>
        <fullName evidence="5">Phosphatidate cytidylyltransferase</fullName>
    </recommendedName>
</protein>
<proteinExistence type="predicted"/>
<evidence type="ECO:0000256" key="2">
    <source>
        <dbReference type="SAM" id="Phobius"/>
    </source>
</evidence>
<evidence type="ECO:0000313" key="4">
    <source>
        <dbReference type="Proteomes" id="UP000624244"/>
    </source>
</evidence>
<organism evidence="3 4">
    <name type="scientific">Cochliobolus sativus</name>
    <name type="common">Common root rot and spot blotch fungus</name>
    <name type="synonym">Bipolaris sorokiniana</name>
    <dbReference type="NCBI Taxonomy" id="45130"/>
    <lineage>
        <taxon>Eukaryota</taxon>
        <taxon>Fungi</taxon>
        <taxon>Dikarya</taxon>
        <taxon>Ascomycota</taxon>
        <taxon>Pezizomycotina</taxon>
        <taxon>Dothideomycetes</taxon>
        <taxon>Pleosporomycetidae</taxon>
        <taxon>Pleosporales</taxon>
        <taxon>Pleosporineae</taxon>
        <taxon>Pleosporaceae</taxon>
        <taxon>Bipolaris</taxon>
    </lineage>
</organism>
<dbReference type="Proteomes" id="UP000624244">
    <property type="component" value="Unassembled WGS sequence"/>
</dbReference>
<keyword evidence="2" id="KW-1133">Transmembrane helix</keyword>
<dbReference type="GO" id="GO:0006654">
    <property type="term" value="P:phosphatidic acid biosynthetic process"/>
    <property type="evidence" value="ECO:0007669"/>
    <property type="project" value="TreeGrafter"/>
</dbReference>
<gene>
    <name evidence="3" type="ORF">GGP41_001708</name>
</gene>
<keyword evidence="2" id="KW-0472">Membrane</keyword>
<dbReference type="PANTHER" id="PTHR31303:SF1">
    <property type="entry name" value="CTP-DEPENDENT DIACYLGLYCEROL KINASE 1"/>
    <property type="match status" value="1"/>
</dbReference>
<feature type="region of interest" description="Disordered" evidence="1">
    <location>
        <begin position="150"/>
        <end position="256"/>
    </location>
</feature>
<feature type="transmembrane region" description="Helical" evidence="2">
    <location>
        <begin position="418"/>
        <end position="438"/>
    </location>
</feature>
<dbReference type="PANTHER" id="PTHR31303">
    <property type="entry name" value="CTP-DEPENDENT DIACYLGLYCEROL KINASE 1"/>
    <property type="match status" value="1"/>
</dbReference>
<accession>A0A8H5ZMT5</accession>
<dbReference type="InterPro" id="IPR037997">
    <property type="entry name" value="Dgk1-like"/>
</dbReference>